<dbReference type="AlphaFoldDB" id="A0AAW9DNL5"/>
<accession>A0AAW9DNL5</accession>
<evidence type="ECO:0000313" key="2">
    <source>
        <dbReference type="Proteomes" id="UP001279553"/>
    </source>
</evidence>
<keyword evidence="2" id="KW-1185">Reference proteome</keyword>
<gene>
    <name evidence="1" type="ORF">SIL87_06970</name>
</gene>
<name>A0AAW9DNL5_ACIAO</name>
<sequence length="158" mass="17473">MAWLGRLLADSFPSDRRGRFRQFDAAETGADHRALENIKGKSMPHTETTDAAIARHMIDADAAASQTGASFRESMRKITDLQSAEIERLRAIVADVTAERPRKLISITGVQVQVEGETRPRARIVGLANDGSLWTGNAWGRDWERCADLPQATDELND</sequence>
<organism evidence="1 2">
    <name type="scientific">Acidiphilium acidophilum</name>
    <name type="common">Thiobacillus acidophilus</name>
    <dbReference type="NCBI Taxonomy" id="76588"/>
    <lineage>
        <taxon>Bacteria</taxon>
        <taxon>Pseudomonadati</taxon>
        <taxon>Pseudomonadota</taxon>
        <taxon>Alphaproteobacteria</taxon>
        <taxon>Acetobacterales</taxon>
        <taxon>Acidocellaceae</taxon>
        <taxon>Acidiphilium</taxon>
    </lineage>
</organism>
<comment type="caution">
    <text evidence="1">The sequence shown here is derived from an EMBL/GenBank/DDBJ whole genome shotgun (WGS) entry which is preliminary data.</text>
</comment>
<dbReference type="Proteomes" id="UP001279553">
    <property type="component" value="Unassembled WGS sequence"/>
</dbReference>
<dbReference type="EMBL" id="JAWXYB010000018">
    <property type="protein sequence ID" value="MDX5930501.1"/>
    <property type="molecule type" value="Genomic_DNA"/>
</dbReference>
<reference evidence="1 2" key="1">
    <citation type="submission" date="2023-11" db="EMBL/GenBank/DDBJ databases">
        <title>MicrobeMod: A computational toolkit for identifying prokaryotic methylation and restriction-modification with nanopore sequencing.</title>
        <authorList>
            <person name="Crits-Christoph A."/>
            <person name="Kang S.C."/>
            <person name="Lee H."/>
            <person name="Ostrov N."/>
        </authorList>
    </citation>
    <scope>NUCLEOTIDE SEQUENCE [LARGE SCALE GENOMIC DNA]</scope>
    <source>
        <strain evidence="1 2">DSMZ 700</strain>
    </source>
</reference>
<proteinExistence type="predicted"/>
<protein>
    <submittedName>
        <fullName evidence="1">Uncharacterized protein</fullName>
    </submittedName>
</protein>
<dbReference type="RefSeq" id="WP_319613446.1">
    <property type="nucleotide sequence ID" value="NZ_JAWXYB010000018.1"/>
</dbReference>
<evidence type="ECO:0000313" key="1">
    <source>
        <dbReference type="EMBL" id="MDX5930501.1"/>
    </source>
</evidence>